<keyword evidence="2" id="KW-1185">Reference proteome</keyword>
<name>M0MM67_9EURY</name>
<dbReference type="RefSeq" id="WP_006671232.1">
    <property type="nucleotide sequence ID" value="NZ_AOMA01000009.1"/>
</dbReference>
<dbReference type="EMBL" id="AOMA01000009">
    <property type="protein sequence ID" value="EMA46463.1"/>
    <property type="molecule type" value="Genomic_DNA"/>
</dbReference>
<organism evidence="1 2">
    <name type="scientific">Halobiforma nitratireducens JCM 10879</name>
    <dbReference type="NCBI Taxonomy" id="1227454"/>
    <lineage>
        <taxon>Archaea</taxon>
        <taxon>Methanobacteriati</taxon>
        <taxon>Methanobacteriota</taxon>
        <taxon>Stenosarchaea group</taxon>
        <taxon>Halobacteria</taxon>
        <taxon>Halobacteriales</taxon>
        <taxon>Natrialbaceae</taxon>
        <taxon>Halobiforma</taxon>
    </lineage>
</organism>
<protein>
    <submittedName>
        <fullName evidence="1">Uncharacterized protein</fullName>
    </submittedName>
</protein>
<dbReference type="AlphaFoldDB" id="M0MM67"/>
<comment type="caution">
    <text evidence="1">The sequence shown here is derived from an EMBL/GenBank/DDBJ whole genome shotgun (WGS) entry which is preliminary data.</text>
</comment>
<gene>
    <name evidence="1" type="ORF">C446_01298</name>
</gene>
<reference evidence="1 2" key="1">
    <citation type="journal article" date="2014" name="PLoS Genet.">
        <title>Phylogenetically driven sequencing of extremely halophilic archaea reveals strategies for static and dynamic osmo-response.</title>
        <authorList>
            <person name="Becker E.A."/>
            <person name="Seitzer P.M."/>
            <person name="Tritt A."/>
            <person name="Larsen D."/>
            <person name="Krusor M."/>
            <person name="Yao A.I."/>
            <person name="Wu D."/>
            <person name="Madern D."/>
            <person name="Eisen J.A."/>
            <person name="Darling A.E."/>
            <person name="Facciotti M.T."/>
        </authorList>
    </citation>
    <scope>NUCLEOTIDE SEQUENCE [LARGE SCALE GENOMIC DNA]</scope>
    <source>
        <strain evidence="1 2">JCM 10879</strain>
    </source>
</reference>
<proteinExistence type="predicted"/>
<accession>M0MM67</accession>
<evidence type="ECO:0000313" key="1">
    <source>
        <dbReference type="EMBL" id="EMA46463.1"/>
    </source>
</evidence>
<evidence type="ECO:0000313" key="2">
    <source>
        <dbReference type="Proteomes" id="UP000011607"/>
    </source>
</evidence>
<sequence length="200" mass="21592">MTRRTIAVALLIAIVLLGTAAGVVGWYQTTALTVEQSDDRLEIHAGDEHVETIELTDAQEVATATHDDAELTVVYVADSEVSATALIVVWDLHENGFWHDVELEVTPAETGFASFGEPATTQYSDGWLTSEPDTAEPGSQLHVDYPRGWDHGYTATTTFASTDASNETVAFEARLTGDSLTGDPVELTVPFEVDYDELSG</sequence>
<dbReference type="Proteomes" id="UP000011607">
    <property type="component" value="Unassembled WGS sequence"/>
</dbReference>